<feature type="region of interest" description="Disordered" evidence="1">
    <location>
        <begin position="66"/>
        <end position="119"/>
    </location>
</feature>
<dbReference type="Pfam" id="PF00226">
    <property type="entry name" value="DnaJ"/>
    <property type="match status" value="1"/>
</dbReference>
<proteinExistence type="predicted"/>
<feature type="compositionally biased region" description="Basic and acidic residues" evidence="1">
    <location>
        <begin position="163"/>
        <end position="175"/>
    </location>
</feature>
<feature type="transmembrane region" description="Helical" evidence="2">
    <location>
        <begin position="7"/>
        <end position="25"/>
    </location>
</feature>
<dbReference type="InterPro" id="IPR036869">
    <property type="entry name" value="J_dom_sf"/>
</dbReference>
<feature type="domain" description="J" evidence="3">
    <location>
        <begin position="124"/>
        <end position="175"/>
    </location>
</feature>
<dbReference type="AlphaFoldDB" id="A0A3A6Q4K1"/>
<evidence type="ECO:0000256" key="1">
    <source>
        <dbReference type="SAM" id="MobiDB-lite"/>
    </source>
</evidence>
<dbReference type="SUPFAM" id="SSF46565">
    <property type="entry name" value="Chaperone J-domain"/>
    <property type="match status" value="1"/>
</dbReference>
<dbReference type="Gene3D" id="1.10.287.110">
    <property type="entry name" value="DnaJ domain"/>
    <property type="match status" value="1"/>
</dbReference>
<keyword evidence="2" id="KW-0472">Membrane</keyword>
<dbReference type="InterPro" id="IPR001623">
    <property type="entry name" value="DnaJ_domain"/>
</dbReference>
<sequence length="175" mass="18637">MNRDGLLMGIAAVFIGITALMLIAGIVVSPFFLLVAVPFGGAAYLMWYQASGKLAERIRADPAGYARSTRGGDGPGGFDAGPFEGRFTRERANRQRARGQGRRRRQRARGGGSVGQQTGLSKSAAADILDVDAEADAETVKSAYREKVKTAHPDAPEGDEDEFKSVKKAYETLGG</sequence>
<dbReference type="CDD" id="cd06257">
    <property type="entry name" value="DnaJ"/>
    <property type="match status" value="1"/>
</dbReference>
<keyword evidence="5" id="KW-1185">Reference proteome</keyword>
<evidence type="ECO:0000256" key="2">
    <source>
        <dbReference type="SAM" id="Phobius"/>
    </source>
</evidence>
<evidence type="ECO:0000313" key="5">
    <source>
        <dbReference type="Proteomes" id="UP000276588"/>
    </source>
</evidence>
<gene>
    <name evidence="4" type="ORF">DM826_10985</name>
</gene>
<dbReference type="Proteomes" id="UP000276588">
    <property type="component" value="Unassembled WGS sequence"/>
</dbReference>
<organism evidence="4 5">
    <name type="scientific">Halonotius aquaticus</name>
    <dbReference type="NCBI Taxonomy" id="2216978"/>
    <lineage>
        <taxon>Archaea</taxon>
        <taxon>Methanobacteriati</taxon>
        <taxon>Methanobacteriota</taxon>
        <taxon>Stenosarchaea group</taxon>
        <taxon>Halobacteria</taxon>
        <taxon>Halobacteriales</taxon>
        <taxon>Haloferacaceae</taxon>
        <taxon>Halonotius</taxon>
    </lineage>
</organism>
<comment type="caution">
    <text evidence="4">The sequence shown here is derived from an EMBL/GenBank/DDBJ whole genome shotgun (WGS) entry which is preliminary data.</text>
</comment>
<name>A0A3A6Q4K1_9EURY</name>
<dbReference type="PROSITE" id="PS50076">
    <property type="entry name" value="DNAJ_2"/>
    <property type="match status" value="1"/>
</dbReference>
<dbReference type="EMBL" id="QKNY01000018">
    <property type="protein sequence ID" value="RJX42165.1"/>
    <property type="molecule type" value="Genomic_DNA"/>
</dbReference>
<evidence type="ECO:0000313" key="4">
    <source>
        <dbReference type="EMBL" id="RJX42165.1"/>
    </source>
</evidence>
<feature type="compositionally biased region" description="Basic and acidic residues" evidence="1">
    <location>
        <begin position="146"/>
        <end position="155"/>
    </location>
</feature>
<evidence type="ECO:0000259" key="3">
    <source>
        <dbReference type="PROSITE" id="PS50076"/>
    </source>
</evidence>
<protein>
    <submittedName>
        <fullName evidence="4">J domain-containing protein</fullName>
    </submittedName>
</protein>
<feature type="transmembrane region" description="Helical" evidence="2">
    <location>
        <begin position="31"/>
        <end position="50"/>
    </location>
</feature>
<dbReference type="SMART" id="SM00271">
    <property type="entry name" value="DnaJ"/>
    <property type="match status" value="1"/>
</dbReference>
<keyword evidence="2" id="KW-0812">Transmembrane</keyword>
<dbReference type="RefSeq" id="WP_120103475.1">
    <property type="nucleotide sequence ID" value="NZ_QKNY01000018.1"/>
</dbReference>
<accession>A0A3A6Q4K1</accession>
<keyword evidence="2" id="KW-1133">Transmembrane helix</keyword>
<feature type="region of interest" description="Disordered" evidence="1">
    <location>
        <begin position="146"/>
        <end position="175"/>
    </location>
</feature>
<feature type="compositionally biased region" description="Basic residues" evidence="1">
    <location>
        <begin position="94"/>
        <end position="108"/>
    </location>
</feature>
<dbReference type="OrthoDB" id="11397at2157"/>
<reference evidence="4 5" key="1">
    <citation type="submission" date="2018-06" db="EMBL/GenBank/DDBJ databases">
        <title>Halonotius sp. F13-13 a new haloarchaeeon isolated from a solar saltern from Isla Cristina, Huelva, Spain.</title>
        <authorList>
            <person name="Duran-Viseras A."/>
            <person name="Sanchez-Porro C."/>
            <person name="Ventosa A."/>
        </authorList>
    </citation>
    <scope>NUCLEOTIDE SEQUENCE [LARGE SCALE GENOMIC DNA]</scope>
    <source>
        <strain evidence="4 5">F13-13</strain>
    </source>
</reference>